<geneLocation type="plasmid" evidence="1 2">
    <name>pANACY.02</name>
</geneLocation>
<accession>K9ZQM6</accession>
<dbReference type="KEGG" id="acy:Anacy_5791"/>
<protein>
    <submittedName>
        <fullName evidence="1">Uncharacterized protein</fullName>
    </submittedName>
</protein>
<dbReference type="EMBL" id="CP003661">
    <property type="protein sequence ID" value="AFZ61089.1"/>
    <property type="molecule type" value="Genomic_DNA"/>
</dbReference>
<dbReference type="HOGENOM" id="CLU_3148778_0_0_3"/>
<dbReference type="AlphaFoldDB" id="K9ZQM6"/>
<keyword evidence="2" id="KW-1185">Reference proteome</keyword>
<name>K9ZQM6_ANACC</name>
<evidence type="ECO:0000313" key="2">
    <source>
        <dbReference type="Proteomes" id="UP000010474"/>
    </source>
</evidence>
<dbReference type="Proteomes" id="UP000010474">
    <property type="component" value="Plasmid pANACY.02"/>
</dbReference>
<keyword evidence="1" id="KW-0614">Plasmid</keyword>
<organism evidence="1 2">
    <name type="scientific">Anabaena cylindrica (strain ATCC 27899 / PCC 7122)</name>
    <dbReference type="NCBI Taxonomy" id="272123"/>
    <lineage>
        <taxon>Bacteria</taxon>
        <taxon>Bacillati</taxon>
        <taxon>Cyanobacteriota</taxon>
        <taxon>Cyanophyceae</taxon>
        <taxon>Nostocales</taxon>
        <taxon>Nostocaceae</taxon>
        <taxon>Anabaena</taxon>
    </lineage>
</organism>
<evidence type="ECO:0000313" key="1">
    <source>
        <dbReference type="EMBL" id="AFZ61089.1"/>
    </source>
</evidence>
<proteinExistence type="predicted"/>
<gene>
    <name evidence="1" type="ordered locus">Anacy_5791</name>
</gene>
<sequence length="48" mass="5701">MTNEFLGRNDALNQELQQLVKWRFMRVVSRFKVGSEFDLSHPRFSIAT</sequence>
<reference evidence="2" key="1">
    <citation type="journal article" date="2013" name="Proc. Natl. Acad. Sci. U.S.A.">
        <title>Improving the coverage of the cyanobacterial phylum using diversity-driven genome sequencing.</title>
        <authorList>
            <person name="Shih P.M."/>
            <person name="Wu D."/>
            <person name="Latifi A."/>
            <person name="Axen S.D."/>
            <person name="Fewer D.P."/>
            <person name="Talla E."/>
            <person name="Calteau A."/>
            <person name="Cai F."/>
            <person name="Tandeau de Marsac N."/>
            <person name="Rippka R."/>
            <person name="Herdman M."/>
            <person name="Sivonen K."/>
            <person name="Coursin T."/>
            <person name="Laurent T."/>
            <person name="Goodwin L."/>
            <person name="Nolan M."/>
            <person name="Davenport K.W."/>
            <person name="Han C.S."/>
            <person name="Rubin E.M."/>
            <person name="Eisen J.A."/>
            <person name="Woyke T."/>
            <person name="Gugger M."/>
            <person name="Kerfeld C.A."/>
        </authorList>
    </citation>
    <scope>NUCLEOTIDE SEQUENCE [LARGE SCALE GENOMIC DNA]</scope>
    <source>
        <strain evidence="2">ATCC 27899 / PCC 7122</strain>
    </source>
</reference>